<dbReference type="GO" id="GO:0004725">
    <property type="term" value="F:protein tyrosine phosphatase activity"/>
    <property type="evidence" value="ECO:0007669"/>
    <property type="project" value="UniProtKB-EC"/>
</dbReference>
<dbReference type="OrthoDB" id="9784339at2"/>
<comment type="catalytic activity">
    <reaction evidence="5">
        <text>O-phospho-L-tyrosyl-[protein] + H2O = L-tyrosyl-[protein] + phosphate</text>
        <dbReference type="Rhea" id="RHEA:10684"/>
        <dbReference type="Rhea" id="RHEA-COMP:10136"/>
        <dbReference type="Rhea" id="RHEA-COMP:20101"/>
        <dbReference type="ChEBI" id="CHEBI:15377"/>
        <dbReference type="ChEBI" id="CHEBI:43474"/>
        <dbReference type="ChEBI" id="CHEBI:46858"/>
        <dbReference type="ChEBI" id="CHEBI:61978"/>
        <dbReference type="EC" id="3.1.3.48"/>
    </reaction>
</comment>
<evidence type="ECO:0000256" key="6">
    <source>
        <dbReference type="PIRSR" id="PIRSR617867-1"/>
    </source>
</evidence>
<dbReference type="STRING" id="288768.SAMEA3906486_04893"/>
<dbReference type="PANTHER" id="PTHR11717:SF31">
    <property type="entry name" value="LOW MOLECULAR WEIGHT PROTEIN-TYROSINE-PHOSPHATASE ETP-RELATED"/>
    <property type="match status" value="1"/>
</dbReference>
<gene>
    <name evidence="8" type="primary">wzb</name>
    <name evidence="8" type="ORF">SAMEA3906486_04893</name>
</gene>
<dbReference type="AlphaFoldDB" id="A0A157SVB3"/>
<feature type="active site" description="Nucleophile" evidence="6">
    <location>
        <position position="14"/>
    </location>
</feature>
<keyword evidence="9" id="KW-1185">Reference proteome</keyword>
<comment type="similarity">
    <text evidence="1">Belongs to the low molecular weight phosphotyrosine protein phosphatase family.</text>
</comment>
<keyword evidence="3 8" id="KW-0378">Hydrolase</keyword>
<proteinExistence type="inferred from homology"/>
<evidence type="ECO:0000313" key="9">
    <source>
        <dbReference type="Proteomes" id="UP000076848"/>
    </source>
</evidence>
<evidence type="ECO:0000313" key="8">
    <source>
        <dbReference type="EMBL" id="SAI73866.1"/>
    </source>
</evidence>
<protein>
    <recommendedName>
        <fullName evidence="2">protein-tyrosine-phosphatase</fullName>
        <ecNumber evidence="2">3.1.3.48</ecNumber>
    </recommendedName>
</protein>
<keyword evidence="4" id="KW-0904">Protein phosphatase</keyword>
<name>A0A157SVB3_9BORD</name>
<dbReference type="InterPro" id="IPR023485">
    <property type="entry name" value="Ptyr_pPase"/>
</dbReference>
<dbReference type="InterPro" id="IPR017867">
    <property type="entry name" value="Tyr_phospatase_low_mol_wt"/>
</dbReference>
<evidence type="ECO:0000256" key="1">
    <source>
        <dbReference type="ARBA" id="ARBA00011063"/>
    </source>
</evidence>
<dbReference type="PRINTS" id="PR00719">
    <property type="entry name" value="LMWPTPASE"/>
</dbReference>
<evidence type="ECO:0000256" key="4">
    <source>
        <dbReference type="ARBA" id="ARBA00022912"/>
    </source>
</evidence>
<evidence type="ECO:0000256" key="3">
    <source>
        <dbReference type="ARBA" id="ARBA00022801"/>
    </source>
</evidence>
<dbReference type="Gene3D" id="3.40.50.2300">
    <property type="match status" value="1"/>
</dbReference>
<feature type="active site" description="Proton donor" evidence="6">
    <location>
        <position position="122"/>
    </location>
</feature>
<accession>A0A157SVB3</accession>
<evidence type="ECO:0000256" key="5">
    <source>
        <dbReference type="ARBA" id="ARBA00051722"/>
    </source>
</evidence>
<sequence>MIASPPLPLLIPICTGNLCRSPIAEALFNHHLRHLGLLARVASRGLQACDGDPPHRHALAVAALEQVEIDASKRATTIDSQDVAAATVLLAMESHHRQALIARYPHAAGKVFLLDEEGDIPDPLGQPQNVFEAVWQRIDRGVRAWILRLKQASLLADGQTVRRP</sequence>
<dbReference type="Pfam" id="PF01451">
    <property type="entry name" value="LMWPc"/>
    <property type="match status" value="1"/>
</dbReference>
<evidence type="ECO:0000256" key="2">
    <source>
        <dbReference type="ARBA" id="ARBA00013064"/>
    </source>
</evidence>
<dbReference type="InterPro" id="IPR036196">
    <property type="entry name" value="Ptyr_pPase_sf"/>
</dbReference>
<dbReference type="SMART" id="SM00226">
    <property type="entry name" value="LMWPc"/>
    <property type="match status" value="1"/>
</dbReference>
<evidence type="ECO:0000259" key="7">
    <source>
        <dbReference type="SMART" id="SM00226"/>
    </source>
</evidence>
<dbReference type="InterPro" id="IPR050438">
    <property type="entry name" value="LMW_PTPase"/>
</dbReference>
<feature type="domain" description="Phosphotyrosine protein phosphatase I" evidence="7">
    <location>
        <begin position="13"/>
        <end position="148"/>
    </location>
</feature>
<dbReference type="EC" id="3.1.3.48" evidence="2"/>
<reference evidence="8 9" key="1">
    <citation type="submission" date="2016-04" db="EMBL/GenBank/DDBJ databases">
        <authorList>
            <consortium name="Pathogen Informatics"/>
        </authorList>
    </citation>
    <scope>NUCLEOTIDE SEQUENCE [LARGE SCALE GENOMIC DNA]</scope>
    <source>
        <strain evidence="8 9">H050680373</strain>
    </source>
</reference>
<organism evidence="8 9">
    <name type="scientific">Bordetella ansorpii</name>
    <dbReference type="NCBI Taxonomy" id="288768"/>
    <lineage>
        <taxon>Bacteria</taxon>
        <taxon>Pseudomonadati</taxon>
        <taxon>Pseudomonadota</taxon>
        <taxon>Betaproteobacteria</taxon>
        <taxon>Burkholderiales</taxon>
        <taxon>Alcaligenaceae</taxon>
        <taxon>Bordetella</taxon>
    </lineage>
</organism>
<dbReference type="EMBL" id="FKIF01000009">
    <property type="protein sequence ID" value="SAI73866.1"/>
    <property type="molecule type" value="Genomic_DNA"/>
</dbReference>
<feature type="active site" evidence="6">
    <location>
        <position position="20"/>
    </location>
</feature>
<dbReference type="SUPFAM" id="SSF52788">
    <property type="entry name" value="Phosphotyrosine protein phosphatases I"/>
    <property type="match status" value="1"/>
</dbReference>
<dbReference type="Proteomes" id="UP000076848">
    <property type="component" value="Unassembled WGS sequence"/>
</dbReference>
<dbReference type="RefSeq" id="WP_066132916.1">
    <property type="nucleotide sequence ID" value="NZ_FKIF01000009.1"/>
</dbReference>
<dbReference type="PANTHER" id="PTHR11717">
    <property type="entry name" value="LOW MOLECULAR WEIGHT PROTEIN TYROSINE PHOSPHATASE"/>
    <property type="match status" value="1"/>
</dbReference>